<gene>
    <name evidence="9" type="ORF">Rmf_16980</name>
</gene>
<dbReference type="InterPro" id="IPR024084">
    <property type="entry name" value="IsoPropMal-DH-like_dom"/>
</dbReference>
<accession>A0ABM7Y1U3</accession>
<evidence type="ECO:0000313" key="9">
    <source>
        <dbReference type="EMBL" id="BDG71769.1"/>
    </source>
</evidence>
<evidence type="ECO:0000256" key="1">
    <source>
        <dbReference type="ARBA" id="ARBA00001936"/>
    </source>
</evidence>
<dbReference type="PROSITE" id="PS00470">
    <property type="entry name" value="IDH_IMDH"/>
    <property type="match status" value="1"/>
</dbReference>
<feature type="region of interest" description="Disordered" evidence="7">
    <location>
        <begin position="185"/>
        <end position="210"/>
    </location>
</feature>
<feature type="compositionally biased region" description="Basic and acidic residues" evidence="7">
    <location>
        <begin position="185"/>
        <end position="209"/>
    </location>
</feature>
<dbReference type="PANTHER" id="PTHR43275">
    <property type="entry name" value="D-MALATE DEHYDROGENASE [DECARBOXYLATING]"/>
    <property type="match status" value="1"/>
</dbReference>
<evidence type="ECO:0000256" key="5">
    <source>
        <dbReference type="ARBA" id="ARBA00023027"/>
    </source>
</evidence>
<dbReference type="EMBL" id="AP025637">
    <property type="protein sequence ID" value="BDG71769.1"/>
    <property type="molecule type" value="Genomic_DNA"/>
</dbReference>
<dbReference type="PANTHER" id="PTHR43275:SF1">
    <property type="entry name" value="D-MALATE DEHYDROGENASE [DECARBOXYLATING]"/>
    <property type="match status" value="1"/>
</dbReference>
<dbReference type="RefSeq" id="WP_244459000.1">
    <property type="nucleotide sequence ID" value="NZ_AP025637.1"/>
</dbReference>
<comment type="cofactor">
    <cofactor evidence="1">
        <name>Mn(2+)</name>
        <dbReference type="ChEBI" id="CHEBI:29035"/>
    </cofactor>
</comment>
<dbReference type="SUPFAM" id="SSF53659">
    <property type="entry name" value="Isocitrate/Isopropylmalate dehydrogenase-like"/>
    <property type="match status" value="1"/>
</dbReference>
<evidence type="ECO:0000259" key="8">
    <source>
        <dbReference type="SMART" id="SM01329"/>
    </source>
</evidence>
<feature type="domain" description="Isopropylmalate dehydrogenase-like" evidence="8">
    <location>
        <begin position="9"/>
        <end position="381"/>
    </location>
</feature>
<keyword evidence="5" id="KW-0520">NAD</keyword>
<dbReference type="Pfam" id="PF00180">
    <property type="entry name" value="Iso_dh"/>
    <property type="match status" value="2"/>
</dbReference>
<keyword evidence="6" id="KW-0464">Manganese</keyword>
<keyword evidence="4" id="KW-0560">Oxidoreductase</keyword>
<evidence type="ECO:0000313" key="10">
    <source>
        <dbReference type="Proteomes" id="UP000831327"/>
    </source>
</evidence>
<reference evidence="9 10" key="1">
    <citation type="journal article" date="2016" name="Microbes Environ.">
        <title>Phylogenetically diverse aerobic anoxygenic phototrophic bacteria isolated from epilithic biofilms in Tama river, Japan.</title>
        <authorList>
            <person name="Hirose S."/>
            <person name="Matsuura K."/>
            <person name="Haruta S."/>
        </authorList>
    </citation>
    <scope>NUCLEOTIDE SEQUENCE [LARGE SCALE GENOMIC DNA]</scope>
    <source>
        <strain evidence="9 10">S08</strain>
    </source>
</reference>
<dbReference type="SMART" id="SM01329">
    <property type="entry name" value="Iso_dh"/>
    <property type="match status" value="1"/>
</dbReference>
<organism evidence="9 10">
    <name type="scientific">Roseomonas fluvialis</name>
    <dbReference type="NCBI Taxonomy" id="1750527"/>
    <lineage>
        <taxon>Bacteria</taxon>
        <taxon>Pseudomonadati</taxon>
        <taxon>Pseudomonadota</taxon>
        <taxon>Alphaproteobacteria</taxon>
        <taxon>Acetobacterales</taxon>
        <taxon>Roseomonadaceae</taxon>
        <taxon>Roseomonas</taxon>
    </lineage>
</organism>
<dbReference type="InterPro" id="IPR019818">
    <property type="entry name" value="IsoCit/isopropylmalate_DH_CS"/>
</dbReference>
<name>A0ABM7Y1U3_9PROT</name>
<keyword evidence="3" id="KW-0479">Metal-binding</keyword>
<protein>
    <submittedName>
        <fullName evidence="9">3-isopropylmalate dehydrogenase</fullName>
    </submittedName>
</protein>
<dbReference type="Gene3D" id="3.40.718.10">
    <property type="entry name" value="Isopropylmalate Dehydrogenase"/>
    <property type="match status" value="1"/>
</dbReference>
<evidence type="ECO:0000256" key="4">
    <source>
        <dbReference type="ARBA" id="ARBA00023002"/>
    </source>
</evidence>
<evidence type="ECO:0000256" key="2">
    <source>
        <dbReference type="ARBA" id="ARBA00001946"/>
    </source>
</evidence>
<keyword evidence="10" id="KW-1185">Reference proteome</keyword>
<comment type="cofactor">
    <cofactor evidence="2">
        <name>Mg(2+)</name>
        <dbReference type="ChEBI" id="CHEBI:18420"/>
    </cofactor>
</comment>
<proteinExistence type="predicted"/>
<evidence type="ECO:0000256" key="3">
    <source>
        <dbReference type="ARBA" id="ARBA00022723"/>
    </source>
</evidence>
<evidence type="ECO:0000256" key="7">
    <source>
        <dbReference type="SAM" id="MobiDB-lite"/>
    </source>
</evidence>
<evidence type="ECO:0000256" key="6">
    <source>
        <dbReference type="ARBA" id="ARBA00023211"/>
    </source>
</evidence>
<sequence>MPTPSNTLRIAVLPGDGIGTEVTEATLAVLEPLAKRHGIGLAFETLRAGAFCYRDTGTAMSEETFAAAASADAILLGAMGWPEIRTADGTEIAPQLDLRFRLNLYAGVRPFRAIPGVPVALADPRARDIDLVIVRESTEGLFFSRDRGTVSHDMAEETLRITRPVTEKLARFSFELARRRAEARSGRRAEARSGRRAEAHSGGRPEARNRPGVVTLVDKANVFRAFAFMRGIFAEVAAEFPDVASRSHYVDAMALDLVRRPWEFDVLPTENMFGDILSDLGAGLVGGMGFAPSADIGDAHAVFQPAHGTAPDIAGRGLANPTATLLSAAMMLDWLGARGAGQGFADAAAELESAVDGAFAAGLRSPDIGGRDGTAAVARAVAQRLRPGG</sequence>
<dbReference type="InterPro" id="IPR050501">
    <property type="entry name" value="ICDH/IPMDH"/>
</dbReference>
<dbReference type="Proteomes" id="UP000831327">
    <property type="component" value="Chromosome"/>
</dbReference>